<dbReference type="Proteomes" id="UP000318661">
    <property type="component" value="Unassembled WGS sequence"/>
</dbReference>
<evidence type="ECO:0000313" key="2">
    <source>
        <dbReference type="EMBL" id="TMJ07543.1"/>
    </source>
</evidence>
<dbReference type="PANTHER" id="PTHR10625:SF10">
    <property type="entry name" value="HISTONE DEACETYLASE HDAC1"/>
    <property type="match status" value="1"/>
</dbReference>
<dbReference type="InterPro" id="IPR037138">
    <property type="entry name" value="His_deacetylse_dom_sf"/>
</dbReference>
<evidence type="ECO:0000313" key="3">
    <source>
        <dbReference type="Proteomes" id="UP000318661"/>
    </source>
</evidence>
<sequence length="151" mass="16082">MSTVFITHPDYLKHKAGPGHPERPERLQAIATAIDQSPLGDALERIVPDPVDEEQLAAVHRREYIHQVRDLAAHSGGALDPDTVVSPVSFEVALLSAGGAVAATRAVMEGRAHTAFAAVRPPGHHALPDRGMGFCLFNNAAVAAADARQRF</sequence>
<dbReference type="Gene3D" id="3.40.800.20">
    <property type="entry name" value="Histone deacetylase domain"/>
    <property type="match status" value="1"/>
</dbReference>
<comment type="caution">
    <text evidence="2">The sequence shown here is derived from an EMBL/GenBank/DDBJ whole genome shotgun (WGS) entry which is preliminary data.</text>
</comment>
<name>A0A537LHT0_9BACT</name>
<gene>
    <name evidence="2" type="ORF">E6G99_06400</name>
</gene>
<dbReference type="InterPro" id="IPR023696">
    <property type="entry name" value="Ureohydrolase_dom_sf"/>
</dbReference>
<dbReference type="AlphaFoldDB" id="A0A537LHT0"/>
<dbReference type="Pfam" id="PF00850">
    <property type="entry name" value="Hist_deacetyl"/>
    <property type="match status" value="1"/>
</dbReference>
<dbReference type="SUPFAM" id="SSF52768">
    <property type="entry name" value="Arginase/deacetylase"/>
    <property type="match status" value="1"/>
</dbReference>
<dbReference type="GO" id="GO:0004407">
    <property type="term" value="F:histone deacetylase activity"/>
    <property type="evidence" value="ECO:0007669"/>
    <property type="project" value="TreeGrafter"/>
</dbReference>
<dbReference type="GO" id="GO:0040029">
    <property type="term" value="P:epigenetic regulation of gene expression"/>
    <property type="evidence" value="ECO:0007669"/>
    <property type="project" value="TreeGrafter"/>
</dbReference>
<organism evidence="2 3">
    <name type="scientific">Candidatus Segetimicrobium genomatis</name>
    <dbReference type="NCBI Taxonomy" id="2569760"/>
    <lineage>
        <taxon>Bacteria</taxon>
        <taxon>Bacillati</taxon>
        <taxon>Candidatus Sysuimicrobiota</taxon>
        <taxon>Candidatus Sysuimicrobiia</taxon>
        <taxon>Candidatus Sysuimicrobiales</taxon>
        <taxon>Candidatus Segetimicrobiaceae</taxon>
        <taxon>Candidatus Segetimicrobium</taxon>
    </lineage>
</organism>
<accession>A0A537LHT0</accession>
<proteinExistence type="predicted"/>
<reference evidence="2 3" key="1">
    <citation type="journal article" date="2019" name="Nat. Microbiol.">
        <title>Mediterranean grassland soil C-N compound turnover is dependent on rainfall and depth, and is mediated by genomically divergent microorganisms.</title>
        <authorList>
            <person name="Diamond S."/>
            <person name="Andeer P.F."/>
            <person name="Li Z."/>
            <person name="Crits-Christoph A."/>
            <person name="Burstein D."/>
            <person name="Anantharaman K."/>
            <person name="Lane K.R."/>
            <person name="Thomas B.C."/>
            <person name="Pan C."/>
            <person name="Northen T.R."/>
            <person name="Banfield J.F."/>
        </authorList>
    </citation>
    <scope>NUCLEOTIDE SEQUENCE [LARGE SCALE GENOMIC DNA]</scope>
    <source>
        <strain evidence="2">NP_2</strain>
    </source>
</reference>
<feature type="domain" description="Histone deacetylase" evidence="1">
    <location>
        <begin position="20"/>
        <end position="149"/>
    </location>
</feature>
<evidence type="ECO:0000259" key="1">
    <source>
        <dbReference type="Pfam" id="PF00850"/>
    </source>
</evidence>
<protein>
    <submittedName>
        <fullName evidence="2">Histone deacetylase</fullName>
    </submittedName>
</protein>
<dbReference type="PANTHER" id="PTHR10625">
    <property type="entry name" value="HISTONE DEACETYLASE HDAC1-RELATED"/>
    <property type="match status" value="1"/>
</dbReference>
<feature type="non-terminal residue" evidence="2">
    <location>
        <position position="151"/>
    </location>
</feature>
<dbReference type="EMBL" id="VBAJ01000169">
    <property type="protein sequence ID" value="TMJ07543.1"/>
    <property type="molecule type" value="Genomic_DNA"/>
</dbReference>
<dbReference type="InterPro" id="IPR023801">
    <property type="entry name" value="His_deacetylse_dom"/>
</dbReference>